<evidence type="ECO:0000256" key="3">
    <source>
        <dbReference type="ARBA" id="ARBA00024186"/>
    </source>
</evidence>
<sequence length="129" mass="14909">MQEEHAQVKSNSHTKLAEASALVDGIEEKSSVVDKKLLDAKPKLAEVNRKNAKLDMKLPEVEAHESLLQKKRLSLATDRESFDATFYKEREDLKEWESKLQQRENMLSSGWQNISEKEKKIVETEKNLK</sequence>
<gene>
    <name evidence="7" type="primary">LOC106760547</name>
</gene>
<dbReference type="STRING" id="3916.A0A3Q0FF57"/>
<dbReference type="GeneID" id="106760547"/>
<evidence type="ECO:0000313" key="6">
    <source>
        <dbReference type="Proteomes" id="UP000087766"/>
    </source>
</evidence>
<dbReference type="SMR" id="A0A3Q0FF57"/>
<accession>A0A3Q0FF57</accession>
<reference evidence="6" key="1">
    <citation type="journal article" date="2014" name="Nat. Commun.">
        <title>Genome sequence of mungbean and insights into evolution within Vigna species.</title>
        <authorList>
            <person name="Kang Y.J."/>
            <person name="Kim S.K."/>
            <person name="Kim M.Y."/>
            <person name="Lestari P."/>
            <person name="Kim K.H."/>
            <person name="Ha B.K."/>
            <person name="Jun T.H."/>
            <person name="Hwang W.J."/>
            <person name="Lee T."/>
            <person name="Lee J."/>
            <person name="Shim S."/>
            <person name="Yoon M.Y."/>
            <person name="Jang Y.E."/>
            <person name="Han K.S."/>
            <person name="Taeprayoon P."/>
            <person name="Yoon N."/>
            <person name="Somta P."/>
            <person name="Tanya P."/>
            <person name="Kim K.S."/>
            <person name="Gwag J.G."/>
            <person name="Moon J.K."/>
            <person name="Lee Y.H."/>
            <person name="Park B.S."/>
            <person name="Bombarely A."/>
            <person name="Doyle J.J."/>
            <person name="Jackson S.A."/>
            <person name="Schafleitner R."/>
            <person name="Srinives P."/>
            <person name="Varshney R.K."/>
            <person name="Lee S.H."/>
        </authorList>
    </citation>
    <scope>NUCLEOTIDE SEQUENCE [LARGE SCALE GENOMIC DNA]</scope>
    <source>
        <strain evidence="6">cv. VC1973A</strain>
    </source>
</reference>
<dbReference type="OrthoDB" id="673795at2759"/>
<evidence type="ECO:0000256" key="1">
    <source>
        <dbReference type="ARBA" id="ARBA00023054"/>
    </source>
</evidence>
<evidence type="ECO:0000256" key="4">
    <source>
        <dbReference type="ARBA" id="ARBA00024208"/>
    </source>
</evidence>
<dbReference type="Gramene" id="Vradi01g12630.1">
    <property type="protein sequence ID" value="Vradi01g12630.1"/>
    <property type="gene ID" value="Vradi01g12630"/>
</dbReference>
<keyword evidence="2" id="KW-0539">Nucleus</keyword>
<dbReference type="GO" id="GO:0006997">
    <property type="term" value="P:nucleus organization"/>
    <property type="evidence" value="ECO:0007669"/>
    <property type="project" value="InterPro"/>
</dbReference>
<dbReference type="PANTHER" id="PTHR31908">
    <property type="entry name" value="PROTEIN CROWDED NUCLEI 4"/>
    <property type="match status" value="1"/>
</dbReference>
<evidence type="ECO:0000256" key="2">
    <source>
        <dbReference type="ARBA" id="ARBA00023242"/>
    </source>
</evidence>
<dbReference type="KEGG" id="vra:106760547"/>
<evidence type="ECO:0000313" key="7">
    <source>
        <dbReference type="RefSeq" id="XP_022642700.1"/>
    </source>
</evidence>
<dbReference type="RefSeq" id="XP_022642700.1">
    <property type="nucleotide sequence ID" value="XM_022786979.1"/>
</dbReference>
<organism evidence="6 7">
    <name type="scientific">Vigna radiata var. radiata</name>
    <name type="common">Mung bean</name>
    <name type="synonym">Phaseolus aureus</name>
    <dbReference type="NCBI Taxonomy" id="3916"/>
    <lineage>
        <taxon>Eukaryota</taxon>
        <taxon>Viridiplantae</taxon>
        <taxon>Streptophyta</taxon>
        <taxon>Embryophyta</taxon>
        <taxon>Tracheophyta</taxon>
        <taxon>Spermatophyta</taxon>
        <taxon>Magnoliopsida</taxon>
        <taxon>eudicotyledons</taxon>
        <taxon>Gunneridae</taxon>
        <taxon>Pentapetalae</taxon>
        <taxon>rosids</taxon>
        <taxon>fabids</taxon>
        <taxon>Fabales</taxon>
        <taxon>Fabaceae</taxon>
        <taxon>Papilionoideae</taxon>
        <taxon>50 kb inversion clade</taxon>
        <taxon>NPAAA clade</taxon>
        <taxon>indigoferoid/millettioid clade</taxon>
        <taxon>Phaseoleae</taxon>
        <taxon>Vigna</taxon>
    </lineage>
</organism>
<dbReference type="AlphaFoldDB" id="A0A3Q0FF57"/>
<comment type="subcellular location">
    <subcellularLocation>
        <location evidence="3">Nucleus lamina</location>
    </subcellularLocation>
</comment>
<proteinExistence type="inferred from homology"/>
<dbReference type="Proteomes" id="UP000087766">
    <property type="component" value="Chromosome 1"/>
</dbReference>
<protein>
    <submittedName>
        <fullName evidence="7">Protein CROWDED NUCLEI 2-like</fullName>
    </submittedName>
</protein>
<keyword evidence="1" id="KW-0175">Coiled coil</keyword>
<feature type="region of interest" description="Disordered" evidence="5">
    <location>
        <begin position="1"/>
        <end position="21"/>
    </location>
</feature>
<evidence type="ECO:0000256" key="5">
    <source>
        <dbReference type="SAM" id="MobiDB-lite"/>
    </source>
</evidence>
<keyword evidence="6" id="KW-1185">Reference proteome</keyword>
<name>A0A3Q0FF57_VIGRR</name>
<reference evidence="7" key="2">
    <citation type="submission" date="2025-08" db="UniProtKB">
        <authorList>
            <consortium name="RefSeq"/>
        </authorList>
    </citation>
    <scope>IDENTIFICATION</scope>
    <source>
        <tissue evidence="7">Leaf</tissue>
    </source>
</reference>
<dbReference type="PANTHER" id="PTHR31908:SF9">
    <property type="entry name" value="PROTEIN CROWDED NUCLEI 3"/>
    <property type="match status" value="1"/>
</dbReference>
<dbReference type="InterPro" id="IPR040418">
    <property type="entry name" value="CRWN"/>
</dbReference>
<comment type="similarity">
    <text evidence="4">Belongs to the CRWN family.</text>
</comment>
<dbReference type="GO" id="GO:0005652">
    <property type="term" value="C:nuclear lamina"/>
    <property type="evidence" value="ECO:0007669"/>
    <property type="project" value="UniProtKB-SubCell"/>
</dbReference>